<feature type="region of interest" description="Disordered" evidence="1">
    <location>
        <begin position="69"/>
        <end position="126"/>
    </location>
</feature>
<sequence length="126" mass="13218">MPGQTKKPRAPRPCLLLSLRPSGERAGQHTCIRTKGLGLSPVSARIVPSGVHWNSTSFRGSTLFPAGFVSNAGTPPRTVRSGSISGRQGNGSAPITGSTGGRYWGSGLSGHWNHPKNPKPVHNRSS</sequence>
<evidence type="ECO:0000256" key="1">
    <source>
        <dbReference type="SAM" id="MobiDB-lite"/>
    </source>
</evidence>
<feature type="compositionally biased region" description="Gly residues" evidence="1">
    <location>
        <begin position="98"/>
        <end position="108"/>
    </location>
</feature>
<protein>
    <submittedName>
        <fullName evidence="2">Uncharacterized protein</fullName>
    </submittedName>
</protein>
<name>A0A098R007_9SPIO</name>
<dbReference type="STRING" id="1480694.DC28_03570"/>
<gene>
    <name evidence="2" type="ORF">DC28_03570</name>
</gene>
<feature type="compositionally biased region" description="Polar residues" evidence="1">
    <location>
        <begin position="80"/>
        <end position="97"/>
    </location>
</feature>
<evidence type="ECO:0000313" key="3">
    <source>
        <dbReference type="Proteomes" id="UP000029692"/>
    </source>
</evidence>
<dbReference type="Proteomes" id="UP000029692">
    <property type="component" value="Unassembled WGS sequence"/>
</dbReference>
<organism evidence="2 3">
    <name type="scientific">Spirochaeta lutea</name>
    <dbReference type="NCBI Taxonomy" id="1480694"/>
    <lineage>
        <taxon>Bacteria</taxon>
        <taxon>Pseudomonadati</taxon>
        <taxon>Spirochaetota</taxon>
        <taxon>Spirochaetia</taxon>
        <taxon>Spirochaetales</taxon>
        <taxon>Spirochaetaceae</taxon>
        <taxon>Spirochaeta</taxon>
    </lineage>
</organism>
<keyword evidence="3" id="KW-1185">Reference proteome</keyword>
<accession>A0A098R007</accession>
<comment type="caution">
    <text evidence="2">The sequence shown here is derived from an EMBL/GenBank/DDBJ whole genome shotgun (WGS) entry which is preliminary data.</text>
</comment>
<evidence type="ECO:0000313" key="2">
    <source>
        <dbReference type="EMBL" id="KGE73470.1"/>
    </source>
</evidence>
<reference evidence="2 3" key="1">
    <citation type="submission" date="2014-05" db="EMBL/GenBank/DDBJ databases">
        <title>De novo Genome Sequence of Spirocheata sp.</title>
        <authorList>
            <person name="Shivani Y."/>
            <person name="Subhash Y."/>
            <person name="Tushar L."/>
            <person name="Sasikala C."/>
            <person name="Ramana C.V."/>
        </authorList>
    </citation>
    <scope>NUCLEOTIDE SEQUENCE [LARGE SCALE GENOMIC DNA]</scope>
    <source>
        <strain evidence="2 3">JC230</strain>
    </source>
</reference>
<dbReference type="AlphaFoldDB" id="A0A098R007"/>
<dbReference type="EMBL" id="JNUP01000027">
    <property type="protein sequence ID" value="KGE73470.1"/>
    <property type="molecule type" value="Genomic_DNA"/>
</dbReference>
<feature type="compositionally biased region" description="Basic residues" evidence="1">
    <location>
        <begin position="113"/>
        <end position="126"/>
    </location>
</feature>
<proteinExistence type="predicted"/>